<sequence>MSDTESESRSGPAIGTASSDTERSIDIDALLAVLAEEYTTEILAVVGNEPVPAREVADETGASRPTVYRRLNRLEAIGALETTMVPSPGGQRRKAFGLVLDEVEVPLVSEANAVTDGT</sequence>
<dbReference type="GO" id="GO:0003677">
    <property type="term" value="F:DNA binding"/>
    <property type="evidence" value="ECO:0007669"/>
    <property type="project" value="InterPro"/>
</dbReference>
<dbReference type="SUPFAM" id="SSF46785">
    <property type="entry name" value="Winged helix' DNA-binding domain"/>
    <property type="match status" value="1"/>
</dbReference>
<evidence type="ECO:0000313" key="3">
    <source>
        <dbReference type="EMBL" id="OLZ39273.1"/>
    </source>
</evidence>
<dbReference type="Proteomes" id="UP000189370">
    <property type="component" value="Unassembled WGS sequence"/>
</dbReference>
<name>A0A1S8AR39_9EURY</name>
<dbReference type="InterPro" id="IPR011991">
    <property type="entry name" value="ArsR-like_HTH"/>
</dbReference>
<protein>
    <submittedName>
        <fullName evidence="3">Transcriptional regulator</fullName>
    </submittedName>
</protein>
<dbReference type="InterPro" id="IPR005471">
    <property type="entry name" value="Tscrpt_reg_IclR_N"/>
</dbReference>
<organism evidence="3 4">
    <name type="scientific">Natrinema saccharevitans</name>
    <dbReference type="NCBI Taxonomy" id="301967"/>
    <lineage>
        <taxon>Archaea</taxon>
        <taxon>Methanobacteriati</taxon>
        <taxon>Methanobacteriota</taxon>
        <taxon>Stenosarchaea group</taxon>
        <taxon>Halobacteria</taxon>
        <taxon>Halobacteriales</taxon>
        <taxon>Natrialbaceae</taxon>
        <taxon>Natrinema</taxon>
    </lineage>
</organism>
<dbReference type="RefSeq" id="WP_076148587.1">
    <property type="nucleotide sequence ID" value="NZ_LWLN01000002.1"/>
</dbReference>
<feature type="region of interest" description="Disordered" evidence="1">
    <location>
        <begin position="1"/>
        <end position="21"/>
    </location>
</feature>
<dbReference type="InterPro" id="IPR036390">
    <property type="entry name" value="WH_DNA-bd_sf"/>
</dbReference>
<dbReference type="GO" id="GO:0006355">
    <property type="term" value="P:regulation of DNA-templated transcription"/>
    <property type="evidence" value="ECO:0007669"/>
    <property type="project" value="InterPro"/>
</dbReference>
<dbReference type="EMBL" id="LWLN01000002">
    <property type="protein sequence ID" value="OLZ39273.1"/>
    <property type="molecule type" value="Genomic_DNA"/>
</dbReference>
<dbReference type="InterPro" id="IPR036388">
    <property type="entry name" value="WH-like_DNA-bd_sf"/>
</dbReference>
<keyword evidence="4" id="KW-1185">Reference proteome</keyword>
<evidence type="ECO:0000313" key="4">
    <source>
        <dbReference type="Proteomes" id="UP000189370"/>
    </source>
</evidence>
<dbReference type="Gene3D" id="1.10.10.10">
    <property type="entry name" value="Winged helix-like DNA-binding domain superfamily/Winged helix DNA-binding domain"/>
    <property type="match status" value="1"/>
</dbReference>
<dbReference type="CDD" id="cd00090">
    <property type="entry name" value="HTH_ARSR"/>
    <property type="match status" value="1"/>
</dbReference>
<comment type="caution">
    <text evidence="3">The sequence shown here is derived from an EMBL/GenBank/DDBJ whole genome shotgun (WGS) entry which is preliminary data.</text>
</comment>
<evidence type="ECO:0000256" key="1">
    <source>
        <dbReference type="SAM" id="MobiDB-lite"/>
    </source>
</evidence>
<reference evidence="4" key="1">
    <citation type="submission" date="2016-04" db="EMBL/GenBank/DDBJ databases">
        <authorList>
            <person name="Chen S.-C."/>
            <person name="Lai M.-C."/>
        </authorList>
    </citation>
    <scope>NUCLEOTIDE SEQUENCE [LARGE SCALE GENOMIC DNA]</scope>
    <source>
        <strain evidence="4">AB14</strain>
    </source>
</reference>
<dbReference type="Pfam" id="PF09339">
    <property type="entry name" value="HTH_IclR"/>
    <property type="match status" value="1"/>
</dbReference>
<feature type="domain" description="HTH iclR-type" evidence="2">
    <location>
        <begin position="48"/>
        <end position="82"/>
    </location>
</feature>
<dbReference type="AlphaFoldDB" id="A0A1S8AR39"/>
<evidence type="ECO:0000259" key="2">
    <source>
        <dbReference type="Pfam" id="PF09339"/>
    </source>
</evidence>
<gene>
    <name evidence="3" type="ORF">A6E15_17905</name>
</gene>
<proteinExistence type="predicted"/>
<accession>A0A1S8AR39</accession>
<dbReference type="OrthoDB" id="290446at2157"/>